<accession>A0A8T5V189</accession>
<dbReference type="RefSeq" id="WP_223792278.1">
    <property type="nucleotide sequence ID" value="NZ_JAIOUQ010000014.1"/>
</dbReference>
<comment type="caution">
    <text evidence="3">The sequence shown here is derived from an EMBL/GenBank/DDBJ whole genome shotgun (WGS) entry which is preliminary data.</text>
</comment>
<evidence type="ECO:0000313" key="4">
    <source>
        <dbReference type="Proteomes" id="UP000825933"/>
    </source>
</evidence>
<reference evidence="4" key="1">
    <citation type="journal article" date="2022" name="Microbiol. Resour. Announc.">
        <title>Draft Genome Sequence of a Methanogenic Archaeon from West Spitsbergen Permafrost.</title>
        <authorList>
            <person name="Trubitsyn V."/>
            <person name="Rivkina E."/>
            <person name="Shcherbakova V."/>
        </authorList>
    </citation>
    <scope>NUCLEOTIDE SEQUENCE [LARGE SCALE GENOMIC DNA]</scope>
    <source>
        <strain evidence="4">VT</strain>
    </source>
</reference>
<keyword evidence="4" id="KW-1185">Reference proteome</keyword>
<gene>
    <name evidence="3" type="ORF">K8N75_11900</name>
</gene>
<evidence type="ECO:0000256" key="1">
    <source>
        <dbReference type="SAM" id="Coils"/>
    </source>
</evidence>
<name>A0A8T5V189_9EURY</name>
<proteinExistence type="predicted"/>
<sequence length="169" mass="18698">MEFGNGGEINMRKNLLAVFCVLTIFASTAPIFAADTTTTTPVVLTTDQLAKLDAAQTKLNDLITKIEGLKTTYAGKKNTKGLLTSLNQFEKQAKRLNTAITNYKTNPTTSADQKIKAFQFKTKNLEWKVTVTEKILKKVTTPKKHHPIKKPVKPIKPIKPVHTTTTVST</sequence>
<dbReference type="EMBL" id="JAIOUQ010000014">
    <property type="protein sequence ID" value="MBZ2166739.1"/>
    <property type="molecule type" value="Genomic_DNA"/>
</dbReference>
<evidence type="ECO:0000256" key="2">
    <source>
        <dbReference type="SAM" id="MobiDB-lite"/>
    </source>
</evidence>
<feature type="region of interest" description="Disordered" evidence="2">
    <location>
        <begin position="142"/>
        <end position="169"/>
    </location>
</feature>
<dbReference type="Proteomes" id="UP000825933">
    <property type="component" value="Unassembled WGS sequence"/>
</dbReference>
<keyword evidence="1" id="KW-0175">Coiled coil</keyword>
<feature type="compositionally biased region" description="Low complexity" evidence="2">
    <location>
        <begin position="158"/>
        <end position="169"/>
    </location>
</feature>
<evidence type="ECO:0000313" key="3">
    <source>
        <dbReference type="EMBL" id="MBZ2166739.1"/>
    </source>
</evidence>
<organism evidence="3 4">
    <name type="scientific">Methanobacterium spitsbergense</name>
    <dbReference type="NCBI Taxonomy" id="2874285"/>
    <lineage>
        <taxon>Archaea</taxon>
        <taxon>Methanobacteriati</taxon>
        <taxon>Methanobacteriota</taxon>
        <taxon>Methanomada group</taxon>
        <taxon>Methanobacteria</taxon>
        <taxon>Methanobacteriales</taxon>
        <taxon>Methanobacteriaceae</taxon>
        <taxon>Methanobacterium</taxon>
    </lineage>
</organism>
<feature type="compositionally biased region" description="Basic residues" evidence="2">
    <location>
        <begin position="142"/>
        <end position="153"/>
    </location>
</feature>
<feature type="coiled-coil region" evidence="1">
    <location>
        <begin position="52"/>
        <end position="106"/>
    </location>
</feature>
<dbReference type="AlphaFoldDB" id="A0A8T5V189"/>
<protein>
    <submittedName>
        <fullName evidence="3">Uncharacterized protein</fullName>
    </submittedName>
</protein>